<dbReference type="RefSeq" id="XP_056688828.1">
    <property type="nucleotide sequence ID" value="XM_056832850.1"/>
</dbReference>
<keyword evidence="3" id="KW-1185">Reference proteome</keyword>
<dbReference type="GeneID" id="130463654"/>
<reference evidence="4" key="2">
    <citation type="submission" date="2025-08" db="UniProtKB">
        <authorList>
            <consortium name="RefSeq"/>
        </authorList>
    </citation>
    <scope>IDENTIFICATION</scope>
    <source>
        <tissue evidence="4">Leaf</tissue>
    </source>
</reference>
<dbReference type="InterPro" id="IPR054722">
    <property type="entry name" value="PolX-like_BBD"/>
</dbReference>
<feature type="domain" description="Retrovirus-related Pol polyprotein from transposon TNT 1-94-like beta-barrel" evidence="2">
    <location>
        <begin position="315"/>
        <end position="363"/>
    </location>
</feature>
<proteinExistence type="predicted"/>
<protein>
    <recommendedName>
        <fullName evidence="5">Retrotransposon gag domain-containing protein</fullName>
    </recommendedName>
</protein>
<evidence type="ECO:0000313" key="3">
    <source>
        <dbReference type="Proteomes" id="UP000813463"/>
    </source>
</evidence>
<dbReference type="Proteomes" id="UP000813463">
    <property type="component" value="Chromosome 6"/>
</dbReference>
<dbReference type="PANTHER" id="PTHR37610">
    <property type="entry name" value="CCHC-TYPE DOMAIN-CONTAINING PROTEIN"/>
    <property type="match status" value="1"/>
</dbReference>
<feature type="domain" description="Retrotransposon gag" evidence="1">
    <location>
        <begin position="58"/>
        <end position="110"/>
    </location>
</feature>
<dbReference type="PANTHER" id="PTHR37610:SF40">
    <property type="entry name" value="OS01G0909600 PROTEIN"/>
    <property type="match status" value="1"/>
</dbReference>
<evidence type="ECO:0000313" key="4">
    <source>
        <dbReference type="RefSeq" id="XP_056688828.1"/>
    </source>
</evidence>
<evidence type="ECO:0000259" key="1">
    <source>
        <dbReference type="Pfam" id="PF03732"/>
    </source>
</evidence>
<dbReference type="Pfam" id="PF22936">
    <property type="entry name" value="Pol_BBD"/>
    <property type="match status" value="1"/>
</dbReference>
<organism evidence="3 4">
    <name type="scientific">Spinacia oleracea</name>
    <name type="common">Spinach</name>
    <dbReference type="NCBI Taxonomy" id="3562"/>
    <lineage>
        <taxon>Eukaryota</taxon>
        <taxon>Viridiplantae</taxon>
        <taxon>Streptophyta</taxon>
        <taxon>Embryophyta</taxon>
        <taxon>Tracheophyta</taxon>
        <taxon>Spermatophyta</taxon>
        <taxon>Magnoliopsida</taxon>
        <taxon>eudicotyledons</taxon>
        <taxon>Gunneridae</taxon>
        <taxon>Pentapetalae</taxon>
        <taxon>Caryophyllales</taxon>
        <taxon>Chenopodiaceae</taxon>
        <taxon>Chenopodioideae</taxon>
        <taxon>Anserineae</taxon>
        <taxon>Spinacia</taxon>
    </lineage>
</organism>
<sequence>MRALVAKNKEGFVNGGIMKSAVNHKDYPKWKRADFMVVSWILSSMNNDLADDFGYIDNAVELWKELNERFRQSNGPLIYQLKKEIDCLNQENMTIVTYYGKLKKLWDGMQSLRAFPTCTCGALKICSCQILKKMAEFEEEEDKMIKFLLGLNGGFEGTVTNVLYMDPLPSINRVFSITQQIEKQKEVNGAEIEKFTGGRKDWKEIKKEKMYKVCTHCKGKGHTVDQCFKLIGLVANVNPASDIGDNPLDEPLHGSGTVSNEILSAICQEVMKAMKGKQIQNGDAAGTSNSYANYAGIISHSFNCTVNTLLNECLWIVDSGACNHMTYDENILINKRTLQKIIRVGLPDGTQMNVDTIGDVILSDKLMLSNDPSSSVLL</sequence>
<evidence type="ECO:0008006" key="5">
    <source>
        <dbReference type="Google" id="ProtNLM"/>
    </source>
</evidence>
<dbReference type="Pfam" id="PF03732">
    <property type="entry name" value="Retrotrans_gag"/>
    <property type="match status" value="1"/>
</dbReference>
<gene>
    <name evidence="4" type="primary">LOC130463654</name>
</gene>
<accession>A0ABM3QZQ4</accession>
<evidence type="ECO:0000259" key="2">
    <source>
        <dbReference type="Pfam" id="PF22936"/>
    </source>
</evidence>
<name>A0ABM3QZQ4_SPIOL</name>
<reference evidence="3" key="1">
    <citation type="journal article" date="2021" name="Nat. Commun.">
        <title>Genomic analyses provide insights into spinach domestication and the genetic basis of agronomic traits.</title>
        <authorList>
            <person name="Cai X."/>
            <person name="Sun X."/>
            <person name="Xu C."/>
            <person name="Sun H."/>
            <person name="Wang X."/>
            <person name="Ge C."/>
            <person name="Zhang Z."/>
            <person name="Wang Q."/>
            <person name="Fei Z."/>
            <person name="Jiao C."/>
            <person name="Wang Q."/>
        </authorList>
    </citation>
    <scope>NUCLEOTIDE SEQUENCE [LARGE SCALE GENOMIC DNA]</scope>
    <source>
        <strain evidence="3">cv. Varoflay</strain>
    </source>
</reference>
<dbReference type="InterPro" id="IPR005162">
    <property type="entry name" value="Retrotrans_gag_dom"/>
</dbReference>